<dbReference type="RefSeq" id="WP_269034296.1">
    <property type="nucleotide sequence ID" value="NZ_CP114040.1"/>
</dbReference>
<protein>
    <submittedName>
        <fullName evidence="1">Uncharacterized protein</fullName>
    </submittedName>
</protein>
<proteinExistence type="predicted"/>
<reference evidence="1" key="1">
    <citation type="submission" date="2022-11" db="EMBL/GenBank/DDBJ databases">
        <title>Minimal conservation of predation-associated metabolite biosynthetic gene clusters underscores biosynthetic potential of Myxococcota including descriptions for ten novel species: Archangium lansinium sp. nov., Myxococcus landrumus sp. nov., Nannocystis bai.</title>
        <authorList>
            <person name="Ahearne A."/>
            <person name="Stevens C."/>
            <person name="Dowd S."/>
        </authorList>
    </citation>
    <scope>NUCLEOTIDE SEQUENCE</scope>
    <source>
        <strain evidence="1">Fl3</strain>
    </source>
</reference>
<name>A0ABY7GY88_9BACT</name>
<dbReference type="Proteomes" id="UP001164459">
    <property type="component" value="Chromosome"/>
</dbReference>
<dbReference type="EMBL" id="CP114040">
    <property type="protein sequence ID" value="WAS91943.1"/>
    <property type="molecule type" value="Genomic_DNA"/>
</dbReference>
<sequence>MSGFLAAMVLPGRDAHGDIDNCIDVVMVGAIGAHLATDLCVNDVVSDVYGATPAEDHASVKRYGRCAIRPAGRGGLCAGRVFISNGGLKVYRVFGFPAGKSSGWWSLEMPMEETLSEYRSKNVICKEWNSGKKVRICQLKAGVPFVIGPGQSTDCEIGSLGYSPRNQVWIPKPETGFEVFEGECEEKTLLWTDVPGPERQELGAALEVDATGD</sequence>
<accession>A0ABY7GY88</accession>
<gene>
    <name evidence="1" type="ORF">O0S08_37660</name>
</gene>
<evidence type="ECO:0000313" key="1">
    <source>
        <dbReference type="EMBL" id="WAS91943.1"/>
    </source>
</evidence>
<evidence type="ECO:0000313" key="2">
    <source>
        <dbReference type="Proteomes" id="UP001164459"/>
    </source>
</evidence>
<organism evidence="1 2">
    <name type="scientific">Nannocystis punicea</name>
    <dbReference type="NCBI Taxonomy" id="2995304"/>
    <lineage>
        <taxon>Bacteria</taxon>
        <taxon>Pseudomonadati</taxon>
        <taxon>Myxococcota</taxon>
        <taxon>Polyangia</taxon>
        <taxon>Nannocystales</taxon>
        <taxon>Nannocystaceae</taxon>
        <taxon>Nannocystis</taxon>
    </lineage>
</organism>
<keyword evidence="2" id="KW-1185">Reference proteome</keyword>